<organism evidence="2 3">
    <name type="scientific">Photobacterium galatheae</name>
    <dbReference type="NCBI Taxonomy" id="1654360"/>
    <lineage>
        <taxon>Bacteria</taxon>
        <taxon>Pseudomonadati</taxon>
        <taxon>Pseudomonadota</taxon>
        <taxon>Gammaproteobacteria</taxon>
        <taxon>Vibrionales</taxon>
        <taxon>Vibrionaceae</taxon>
        <taxon>Photobacterium</taxon>
    </lineage>
</organism>
<evidence type="ECO:0008006" key="4">
    <source>
        <dbReference type="Google" id="ProtNLM"/>
    </source>
</evidence>
<dbReference type="OrthoDB" id="5814322at2"/>
<evidence type="ECO:0000313" key="2">
    <source>
        <dbReference type="EMBL" id="KDM92903.1"/>
    </source>
</evidence>
<reference evidence="2 3" key="1">
    <citation type="submission" date="2014-04" db="EMBL/GenBank/DDBJ databases">
        <title>Draft genome sequence of Photobacterium halotolerans S2753: a solonamide, ngercheumicin and holomycin producer.</title>
        <authorList>
            <person name="Machado H.R."/>
            <person name="Gram L."/>
        </authorList>
    </citation>
    <scope>NUCLEOTIDE SEQUENCE [LARGE SCALE GENOMIC DNA]</scope>
    <source>
        <strain evidence="2 3">S2753</strain>
    </source>
</reference>
<accession>A0A066RZT1</accession>
<evidence type="ECO:0000313" key="3">
    <source>
        <dbReference type="Proteomes" id="UP000027192"/>
    </source>
</evidence>
<feature type="region of interest" description="Disordered" evidence="1">
    <location>
        <begin position="84"/>
        <end position="104"/>
    </location>
</feature>
<comment type="caution">
    <text evidence="2">The sequence shown here is derived from an EMBL/GenBank/DDBJ whole genome shotgun (WGS) entry which is preliminary data.</text>
</comment>
<proteinExistence type="predicted"/>
<gene>
    <name evidence="2" type="ORF">EA58_03870</name>
</gene>
<evidence type="ECO:0000256" key="1">
    <source>
        <dbReference type="SAM" id="MobiDB-lite"/>
    </source>
</evidence>
<dbReference type="RefSeq" id="WP_036749026.1">
    <property type="nucleotide sequence ID" value="NZ_JAGSGC010000002.1"/>
</dbReference>
<protein>
    <recommendedName>
        <fullName evidence="4">Tail fiber assembly protein</fullName>
    </recommendedName>
</protein>
<keyword evidence="3" id="KW-1185">Reference proteome</keyword>
<dbReference type="AlphaFoldDB" id="A0A066RZT1"/>
<dbReference type="STRING" id="1654360.EA58_03870"/>
<name>A0A066RZT1_9GAMM</name>
<dbReference type="Proteomes" id="UP000027192">
    <property type="component" value="Unassembled WGS sequence"/>
</dbReference>
<sequence length="193" mass="22152">MIIYGYSITNGRYIEQATAHPDEMNPGEFLIPGYHTPTAPPENGLQPGEFFSYRDESGNIPRCWQHGGWEIRTEPVQVTAWQMSSGRPKQFDDVSSVPDDYTTEQPETQFDYWTETGWQTDEQARFEADVKAVNDIRRRKYAQISDPLLSESLMLRELGEVTVADATKLQALEWYEKIKLDHPWPEPPAAPQS</sequence>
<dbReference type="EMBL" id="JMIB01000005">
    <property type="protein sequence ID" value="KDM92903.1"/>
    <property type="molecule type" value="Genomic_DNA"/>
</dbReference>